<gene>
    <name evidence="1" type="ordered locus">Dd1591_0446</name>
</gene>
<sequence length="371" mass="42456">MGLFRCLFFHFIIEGSSLDQQINSLNQETSHRRTNALVFISHDTRDAEIAEAFSRLLSSVSAGVLKSFRSSDKKGNQGIEYGVEWYPEIMKKLEASSDVVCLLTPNSINRPWILFEAGVAKGKLDTPVHGVALGIGLNIAATGPFAQFQNLDDDVDSLTRLVIQLVRRIPNSEPDHEVVKTQVEAFKKKITAFLERKSEIDVKEEENKDSSVAKIFEEIKVMFRDLPARIEKRIDPDSPIARRRNRRVHPGMLDEIIHMSSKESGGNISILIVASFLKEDFPWIYELALETYRKLESGHPGAFENLNQFFRIFERITHSPLFWEMGGRSKDRIFELEELMMHSRHLLDRTLERQRRANKSGSMDEPEIGQE</sequence>
<dbReference type="Proteomes" id="UP000002735">
    <property type="component" value="Chromosome"/>
</dbReference>
<reference evidence="1 2" key="1">
    <citation type="submission" date="2009-06" db="EMBL/GenBank/DDBJ databases">
        <title>Complete sequence of Dickeya zeae Ech1591.</title>
        <authorList>
            <consortium name="US DOE Joint Genome Institute"/>
            <person name="Lucas S."/>
            <person name="Copeland A."/>
            <person name="Lapidus A."/>
            <person name="Glavina del Rio T."/>
            <person name="Tice H."/>
            <person name="Bruce D."/>
            <person name="Goodwin L."/>
            <person name="Pitluck S."/>
            <person name="Chertkov O."/>
            <person name="Brettin T."/>
            <person name="Detter J.C."/>
            <person name="Han C."/>
            <person name="Larimer F."/>
            <person name="Land M."/>
            <person name="Hauser L."/>
            <person name="Kyrpides N."/>
            <person name="Ovchinnikova G."/>
            <person name="Balakrishnan V."/>
            <person name="Glasner J."/>
            <person name="Perna N.T."/>
        </authorList>
    </citation>
    <scope>NUCLEOTIDE SEQUENCE [LARGE SCALE GENOMIC DNA]</scope>
    <source>
        <strain evidence="1 2">Ech1591</strain>
    </source>
</reference>
<evidence type="ECO:0000313" key="1">
    <source>
        <dbReference type="EMBL" id="ACT05333.1"/>
    </source>
</evidence>
<dbReference type="HOGENOM" id="CLU_806302_0_0_6"/>
<name>C6CI87_DICC1</name>
<dbReference type="InterPro" id="IPR035897">
    <property type="entry name" value="Toll_tir_struct_dom_sf"/>
</dbReference>
<evidence type="ECO:0000313" key="2">
    <source>
        <dbReference type="Proteomes" id="UP000002735"/>
    </source>
</evidence>
<protein>
    <submittedName>
        <fullName evidence="1">Uncharacterized protein</fullName>
    </submittedName>
</protein>
<dbReference type="KEGG" id="dze:Dd1591_0446"/>
<dbReference type="OrthoDB" id="122965at2"/>
<dbReference type="SUPFAM" id="SSF52200">
    <property type="entry name" value="Toll/Interleukin receptor TIR domain"/>
    <property type="match status" value="1"/>
</dbReference>
<dbReference type="STRING" id="561229.Dd1591_0446"/>
<accession>C6CI87</accession>
<dbReference type="EMBL" id="CP001655">
    <property type="protein sequence ID" value="ACT05333.1"/>
    <property type="molecule type" value="Genomic_DNA"/>
</dbReference>
<organism evidence="1 2">
    <name type="scientific">Dickeya chrysanthemi (strain Ech1591)</name>
    <name type="common">Dickeya zeae (strain Ech1591)</name>
    <dbReference type="NCBI Taxonomy" id="561229"/>
    <lineage>
        <taxon>Bacteria</taxon>
        <taxon>Pseudomonadati</taxon>
        <taxon>Pseudomonadota</taxon>
        <taxon>Gammaproteobacteria</taxon>
        <taxon>Enterobacterales</taxon>
        <taxon>Pectobacteriaceae</taxon>
        <taxon>Dickeya</taxon>
    </lineage>
</organism>
<dbReference type="AlphaFoldDB" id="C6CI87"/>
<dbReference type="eggNOG" id="ENOG5031TII">
    <property type="taxonomic scope" value="Bacteria"/>
</dbReference>
<proteinExistence type="predicted"/>
<dbReference type="GO" id="GO:0007165">
    <property type="term" value="P:signal transduction"/>
    <property type="evidence" value="ECO:0007669"/>
    <property type="project" value="InterPro"/>
</dbReference>
<dbReference type="Gene3D" id="3.40.50.10140">
    <property type="entry name" value="Toll/interleukin-1 receptor homology (TIR) domain"/>
    <property type="match status" value="1"/>
</dbReference>